<evidence type="ECO:0000313" key="3">
    <source>
        <dbReference type="Proteomes" id="UP001386437"/>
    </source>
</evidence>
<accession>A0ABU8IL68</accession>
<protein>
    <submittedName>
        <fullName evidence="2">Uncharacterized protein</fullName>
    </submittedName>
</protein>
<evidence type="ECO:0000256" key="1">
    <source>
        <dbReference type="SAM" id="MobiDB-lite"/>
    </source>
</evidence>
<gene>
    <name evidence="2" type="ORF">H3V53_03630</name>
</gene>
<dbReference type="EMBL" id="JACFYJ010000003">
    <property type="protein sequence ID" value="MEI5996328.1"/>
    <property type="molecule type" value="Genomic_DNA"/>
</dbReference>
<sequence>MTMLDVVPLHEFSSRTPGRVHVVEARSEKVRPVPRDAEQRVKEGMVATNPGSRVRRLDAQPVRHPQHGGGIQSRANVAVRCGFGLEGSNQPVAVYSRRLAHQMCGVFGGMSANRDSLATRSTFARSSGLKACTRSEQVAPGRPGLRV</sequence>
<dbReference type="Proteomes" id="UP001386437">
    <property type="component" value="Unassembled WGS sequence"/>
</dbReference>
<proteinExistence type="predicted"/>
<organism evidence="2 3">
    <name type="scientific">Paraburkholderia bengalensis</name>
    <dbReference type="NCBI Taxonomy" id="2747562"/>
    <lineage>
        <taxon>Bacteria</taxon>
        <taxon>Pseudomonadati</taxon>
        <taxon>Pseudomonadota</taxon>
        <taxon>Betaproteobacteria</taxon>
        <taxon>Burkholderiales</taxon>
        <taxon>Burkholderiaceae</taxon>
        <taxon>Paraburkholderia</taxon>
    </lineage>
</organism>
<reference evidence="2 3" key="1">
    <citation type="journal article" date="2022" name="Arch. Microbiol.">
        <title>Paraburkholderia bengalensis sp. nov. isolated from roots of Oryza sativa, IR64.</title>
        <authorList>
            <person name="Nag P."/>
            <person name="Mondal N."/>
            <person name="Sarkar J."/>
            <person name="Das S."/>
        </authorList>
    </citation>
    <scope>NUCLEOTIDE SEQUENCE [LARGE SCALE GENOMIC DNA]</scope>
    <source>
        <strain evidence="2 3">IR64_4_BI</strain>
    </source>
</reference>
<keyword evidence="3" id="KW-1185">Reference proteome</keyword>
<feature type="region of interest" description="Disordered" evidence="1">
    <location>
        <begin position="47"/>
        <end position="71"/>
    </location>
</feature>
<name>A0ABU8IL68_9BURK</name>
<dbReference type="RefSeq" id="WP_336596761.1">
    <property type="nucleotide sequence ID" value="NZ_JACFYJ010000003.1"/>
</dbReference>
<comment type="caution">
    <text evidence="2">The sequence shown here is derived from an EMBL/GenBank/DDBJ whole genome shotgun (WGS) entry which is preliminary data.</text>
</comment>
<evidence type="ECO:0000313" key="2">
    <source>
        <dbReference type="EMBL" id="MEI5996328.1"/>
    </source>
</evidence>